<dbReference type="SUPFAM" id="SSF51126">
    <property type="entry name" value="Pectin lyase-like"/>
    <property type="match status" value="1"/>
</dbReference>
<keyword evidence="6" id="KW-1185">Reference proteome</keyword>
<dbReference type="EMBL" id="BAABJJ010000010">
    <property type="protein sequence ID" value="GAA4937475.1"/>
    <property type="molecule type" value="Genomic_DNA"/>
</dbReference>
<reference evidence="6" key="1">
    <citation type="journal article" date="2019" name="Int. J. Syst. Evol. Microbiol.">
        <title>The Global Catalogue of Microorganisms (GCM) 10K type strain sequencing project: providing services to taxonomists for standard genome sequencing and annotation.</title>
        <authorList>
            <consortium name="The Broad Institute Genomics Platform"/>
            <consortium name="The Broad Institute Genome Sequencing Center for Infectious Disease"/>
            <person name="Wu L."/>
            <person name="Ma J."/>
        </authorList>
    </citation>
    <scope>NUCLEOTIDE SEQUENCE [LARGE SCALE GENOMIC DNA]</scope>
    <source>
        <strain evidence="6">JCM 18285</strain>
    </source>
</reference>
<accession>A0ABP9GCH1</accession>
<dbReference type="PANTHER" id="PTHR42970:SF1">
    <property type="entry name" value="PECTATE LYASE C-RELATED"/>
    <property type="match status" value="1"/>
</dbReference>
<dbReference type="InterPro" id="IPR002022">
    <property type="entry name" value="Pec_lyase"/>
</dbReference>
<evidence type="ECO:0000259" key="4">
    <source>
        <dbReference type="SMART" id="SM00656"/>
    </source>
</evidence>
<dbReference type="SMART" id="SM00656">
    <property type="entry name" value="Amb_all"/>
    <property type="match status" value="1"/>
</dbReference>
<protein>
    <submittedName>
        <fullName evidence="5">Pectate lyase</fullName>
    </submittedName>
</protein>
<dbReference type="GO" id="GO:0016829">
    <property type="term" value="F:lyase activity"/>
    <property type="evidence" value="ECO:0007669"/>
    <property type="project" value="UniProtKB-KW"/>
</dbReference>
<evidence type="ECO:0000256" key="3">
    <source>
        <dbReference type="ARBA" id="ARBA00023239"/>
    </source>
</evidence>
<name>A0ABP9GCH1_9FLAO</name>
<sequence length="587" mass="63898">MIEESTIIAEEPEEEIPNTEDEVIPIDTVDDTVITMQHLPVDIEAYLNDINLPESIILSNTNPSNGVLTINNNDTPDNFLDDTVVYTPNAGFSGNDSFDYTVCDATNSENCDTATVSITIDSIEENIATELKAFPSAFGAGAYVTGGRGGQVIHVTNLSDNGPGSLREAIETKGSRIIVFDVSGEINLQSRIILGSGYGDVTIAGQTAPDGGITITGGRLWWNRGSDNIIVRNIRFRNGKDSDNGDCITIEAASNVIVDHCSFAWAKDEALDISGNGDDGNITIQNCLFFENKTAMIVGTNDSAPYGSVSILRNASSNTSHRFPKGAGDMELDVINNLIHNWRYRTLRLDGFDFTLNHIGNYYQSGSNTLASALNYDSSTGKLVTGIYMIATNTTMSPNIYSRFNHIDRNLIDLYNNEYSTNPDGSYDMSAYSETNDISAWHSFGSTNTNPVKSEWFTSIQQTLQGLAPNILAASSLKTEILPTVGACQTLNADGTLNFWRDSIDIQAVDEIQNDNSRPLYLQSDSKFGANPTYTSVTRPEGYDTDADGMADIWERAKFGDLSKDGKGDTDGDGYNDLEEFLNSVDN</sequence>
<comment type="caution">
    <text evidence="5">The sequence shown here is derived from an EMBL/GenBank/DDBJ whole genome shotgun (WGS) entry which is preliminary data.</text>
</comment>
<dbReference type="Gene3D" id="2.60.40.3440">
    <property type="match status" value="1"/>
</dbReference>
<dbReference type="Proteomes" id="UP001501302">
    <property type="component" value="Unassembled WGS sequence"/>
</dbReference>
<dbReference type="InterPro" id="IPR011050">
    <property type="entry name" value="Pectin_lyase_fold/virulence"/>
</dbReference>
<gene>
    <name evidence="5" type="ORF">GCM10023314_07470</name>
</gene>
<dbReference type="InterPro" id="IPR012334">
    <property type="entry name" value="Pectin_lyas_fold"/>
</dbReference>
<proteinExistence type="predicted"/>
<dbReference type="InterPro" id="IPR006626">
    <property type="entry name" value="PbH1"/>
</dbReference>
<keyword evidence="3 5" id="KW-0456">Lyase</keyword>
<keyword evidence="1" id="KW-0479">Metal-binding</keyword>
<evidence type="ECO:0000313" key="6">
    <source>
        <dbReference type="Proteomes" id="UP001501302"/>
    </source>
</evidence>
<evidence type="ECO:0000256" key="1">
    <source>
        <dbReference type="ARBA" id="ARBA00022723"/>
    </source>
</evidence>
<dbReference type="Gene3D" id="2.160.20.10">
    <property type="entry name" value="Single-stranded right-handed beta-helix, Pectin lyase-like"/>
    <property type="match status" value="1"/>
</dbReference>
<dbReference type="SMART" id="SM00710">
    <property type="entry name" value="PbH1"/>
    <property type="match status" value="4"/>
</dbReference>
<dbReference type="Pfam" id="PF17963">
    <property type="entry name" value="Big_9"/>
    <property type="match status" value="1"/>
</dbReference>
<keyword evidence="2" id="KW-0325">Glycoprotein</keyword>
<evidence type="ECO:0000256" key="2">
    <source>
        <dbReference type="ARBA" id="ARBA00023180"/>
    </source>
</evidence>
<organism evidence="5 6">
    <name type="scientific">Algibacter agarivorans</name>
    <dbReference type="NCBI Taxonomy" id="1109741"/>
    <lineage>
        <taxon>Bacteria</taxon>
        <taxon>Pseudomonadati</taxon>
        <taxon>Bacteroidota</taxon>
        <taxon>Flavobacteriia</taxon>
        <taxon>Flavobacteriales</taxon>
        <taxon>Flavobacteriaceae</taxon>
        <taxon>Algibacter</taxon>
    </lineage>
</organism>
<evidence type="ECO:0000313" key="5">
    <source>
        <dbReference type="EMBL" id="GAA4937475.1"/>
    </source>
</evidence>
<dbReference type="PANTHER" id="PTHR42970">
    <property type="entry name" value="PECTATE LYASE C-RELATED"/>
    <property type="match status" value="1"/>
</dbReference>
<feature type="domain" description="Pectate lyase" evidence="4">
    <location>
        <begin position="148"/>
        <end position="369"/>
    </location>
</feature>
<dbReference type="InterPro" id="IPR052063">
    <property type="entry name" value="Polysaccharide_Lyase_1"/>
</dbReference>